<organism evidence="2 3">
    <name type="scientific">Didymodactylos carnosus</name>
    <dbReference type="NCBI Taxonomy" id="1234261"/>
    <lineage>
        <taxon>Eukaryota</taxon>
        <taxon>Metazoa</taxon>
        <taxon>Spiralia</taxon>
        <taxon>Gnathifera</taxon>
        <taxon>Rotifera</taxon>
        <taxon>Eurotatoria</taxon>
        <taxon>Bdelloidea</taxon>
        <taxon>Philodinida</taxon>
        <taxon>Philodinidae</taxon>
        <taxon>Didymodactylos</taxon>
    </lineage>
</organism>
<proteinExistence type="predicted"/>
<reference evidence="2" key="1">
    <citation type="submission" date="2021-02" db="EMBL/GenBank/DDBJ databases">
        <authorList>
            <person name="Nowell W R."/>
        </authorList>
    </citation>
    <scope>NUCLEOTIDE SEQUENCE</scope>
</reference>
<protein>
    <submittedName>
        <fullName evidence="2">Uncharacterized protein</fullName>
    </submittedName>
</protein>
<evidence type="ECO:0000313" key="2">
    <source>
        <dbReference type="EMBL" id="CAF4231672.1"/>
    </source>
</evidence>
<sequence length="639" mass="72094">FNPALLQPLNGLCGSPNTYVSQVPVTYSTSFIDLYGNYYQLDLENDNFIGLINMALQRLGIINTASNIFVESRFGLDMSLITRVYYTVSDQTIPQNILQTQLQPLFMAMQPIKYNLFNGQSIARADAHQYIANITLPLTVAQRQQIENYLTSYNTQYGIAKIVYAENIDNNQTRFYVVFVNGTQLLTRCDFSLYYPGVSAIGGNAYYSIFLERNGFVSQPAALADGLAQLWTNQNIGVTGIFPGVLYVQLQNQEQYICQGGRRSIRVNYVIKTLSSVVNIDTLQPPSNTAFEQLYGQFVNTSRCYPYRAHWIYSTEPRPSNDIIRTALQNAWRQTNNNSFIVVSPDFSIDQTYLTNSNQPLTRLIYTININGSDVTPLTASQPSTSTLPTRYTGIPFKQYTIYIDGSRINLTSAITLQTMNQAIRTSWSIANGNLFTANDLIINNISNTLVGNGQTKVDYTIGLRDSTQSDIGDYMQPSERLYTQVFNQSMLPTSPNPQCKPKSIIYIFGPDNSALLMPLSSSSSALFNETDVATSRLTSLSPMKTYDESYISEHYYPHFQHKNLIELSEEKQHQQLQQSSSKIDRTVNKPSLPPLHVQRLSSNTVDMCKSDWNGFDHLTTYNYNPYILSQEQQVVPSP</sequence>
<gene>
    <name evidence="2" type="ORF">TMI583_LOCUS35080</name>
</gene>
<feature type="non-terminal residue" evidence="2">
    <location>
        <position position="1"/>
    </location>
</feature>
<evidence type="ECO:0000313" key="3">
    <source>
        <dbReference type="Proteomes" id="UP000682733"/>
    </source>
</evidence>
<dbReference type="Proteomes" id="UP000682733">
    <property type="component" value="Unassembled WGS sequence"/>
</dbReference>
<name>A0A8S2SIT5_9BILA</name>
<dbReference type="EMBL" id="CAJOBA010050182">
    <property type="protein sequence ID" value="CAF4231672.1"/>
    <property type="molecule type" value="Genomic_DNA"/>
</dbReference>
<feature type="region of interest" description="Disordered" evidence="1">
    <location>
        <begin position="574"/>
        <end position="595"/>
    </location>
</feature>
<accession>A0A8S2SIT5</accession>
<comment type="caution">
    <text evidence="2">The sequence shown here is derived from an EMBL/GenBank/DDBJ whole genome shotgun (WGS) entry which is preliminary data.</text>
</comment>
<feature type="non-terminal residue" evidence="2">
    <location>
        <position position="639"/>
    </location>
</feature>
<evidence type="ECO:0000256" key="1">
    <source>
        <dbReference type="SAM" id="MobiDB-lite"/>
    </source>
</evidence>
<dbReference type="AlphaFoldDB" id="A0A8S2SIT5"/>